<proteinExistence type="predicted"/>
<dbReference type="Proteomes" id="UP000287166">
    <property type="component" value="Unassembled WGS sequence"/>
</dbReference>
<accession>A0A401H2H3</accession>
<keyword evidence="2" id="KW-1185">Reference proteome</keyword>
<dbReference type="AlphaFoldDB" id="A0A401H2H3"/>
<organism evidence="1 2">
    <name type="scientific">Sparassis crispa</name>
    <dbReference type="NCBI Taxonomy" id="139825"/>
    <lineage>
        <taxon>Eukaryota</taxon>
        <taxon>Fungi</taxon>
        <taxon>Dikarya</taxon>
        <taxon>Basidiomycota</taxon>
        <taxon>Agaricomycotina</taxon>
        <taxon>Agaricomycetes</taxon>
        <taxon>Polyporales</taxon>
        <taxon>Sparassidaceae</taxon>
        <taxon>Sparassis</taxon>
    </lineage>
</organism>
<gene>
    <name evidence="1" type="ORF">SCP_1400360</name>
</gene>
<dbReference type="InParanoid" id="A0A401H2H3"/>
<dbReference type="RefSeq" id="XP_027619544.1">
    <property type="nucleotide sequence ID" value="XM_027763743.1"/>
</dbReference>
<evidence type="ECO:0000313" key="2">
    <source>
        <dbReference type="Proteomes" id="UP000287166"/>
    </source>
</evidence>
<dbReference type="GeneID" id="38785548"/>
<evidence type="ECO:0000313" key="1">
    <source>
        <dbReference type="EMBL" id="GBE88631.1"/>
    </source>
</evidence>
<sequence>MNHSVFSNSDLSQWLASPEYPVSRLLTSHGGTRYKALVSEQLYPPEVSKVISYLRRMPKGIDHESPRVGLDYIELISHEIDQWKLTLEGQEDLSRLHRMELNLATSVCLPWKVTKTGDKKKPELIECEMDSFLSDFRHFESIASLTKDIVEAIAAIMADYLQPGLEEERKSFRGPSQIIPIPTESRYIVKVFDLYRHALPTESGEGVNTLYKKDGMEEQKLWVSRPLHLAGLFTWQVVCKPH</sequence>
<name>A0A401H2H3_9APHY</name>
<dbReference type="EMBL" id="BFAD01000014">
    <property type="protein sequence ID" value="GBE88631.1"/>
    <property type="molecule type" value="Genomic_DNA"/>
</dbReference>
<comment type="caution">
    <text evidence="1">The sequence shown here is derived from an EMBL/GenBank/DDBJ whole genome shotgun (WGS) entry which is preliminary data.</text>
</comment>
<dbReference type="OrthoDB" id="10569765at2759"/>
<reference evidence="1 2" key="1">
    <citation type="journal article" date="2018" name="Sci. Rep.">
        <title>Genome sequence of the cauliflower mushroom Sparassis crispa (Hanabiratake) and its association with beneficial usage.</title>
        <authorList>
            <person name="Kiyama R."/>
            <person name="Furutani Y."/>
            <person name="Kawaguchi K."/>
            <person name="Nakanishi T."/>
        </authorList>
    </citation>
    <scope>NUCLEOTIDE SEQUENCE [LARGE SCALE GENOMIC DNA]</scope>
</reference>
<protein>
    <submittedName>
        <fullName evidence="1">Uncharacterized protein</fullName>
    </submittedName>
</protein>